<gene>
    <name evidence="2" type="ORF">OYT1_ch2259</name>
</gene>
<name>A0A2Z6GF59_9PROT</name>
<dbReference type="STRING" id="1188319.OYT1_01597"/>
<reference evidence="2 3" key="1">
    <citation type="submission" date="2018-06" db="EMBL/GenBank/DDBJ databases">
        <title>OYT1 Genome Sequencing.</title>
        <authorList>
            <person name="Kato S."/>
            <person name="Itoh T."/>
            <person name="Ohkuma M."/>
        </authorList>
    </citation>
    <scope>NUCLEOTIDE SEQUENCE [LARGE SCALE GENOMIC DNA]</scope>
    <source>
        <strain evidence="2 3">OYT1</strain>
    </source>
</reference>
<organism evidence="2 3">
    <name type="scientific">Ferriphaselus amnicola</name>
    <dbReference type="NCBI Taxonomy" id="1188319"/>
    <lineage>
        <taxon>Bacteria</taxon>
        <taxon>Pseudomonadati</taxon>
        <taxon>Pseudomonadota</taxon>
        <taxon>Betaproteobacteria</taxon>
        <taxon>Nitrosomonadales</taxon>
        <taxon>Gallionellaceae</taxon>
        <taxon>Ferriphaselus</taxon>
    </lineage>
</organism>
<protein>
    <submittedName>
        <fullName evidence="2">Phage baseplate assembly protein V</fullName>
    </submittedName>
</protein>
<proteinExistence type="predicted"/>
<dbReference type="Pfam" id="PF06890">
    <property type="entry name" value="Phage_Mu_Gp45"/>
    <property type="match status" value="1"/>
</dbReference>
<sequence length="169" mass="18009">MIGSVWRRLQLLCAQGVVNLIGADKIQARVLDGEPLDNIHRVEPYGFSYRPKPGSRAYLFFPAGDRSYGVALVIGDKRYQMDLQEGEVALHDDQGNFVKIGHGGVVTAKASAKVIADTPLFETTQDAKIGGKLIVMGGADIMGAISNNGKNVGSSHTHAETGVNTMGVN</sequence>
<dbReference type="Proteomes" id="UP000033070">
    <property type="component" value="Chromosome"/>
</dbReference>
<dbReference type="InterPro" id="IPR053861">
    <property type="entry name" value="Phage_Mu_Gp45_N"/>
</dbReference>
<dbReference type="KEGG" id="fam:OYT1_ch2259"/>
<dbReference type="RefSeq" id="WP_062626762.1">
    <property type="nucleotide sequence ID" value="NZ_AP018738.1"/>
</dbReference>
<accession>A0A2Z6GF59</accession>
<dbReference type="OrthoDB" id="9802994at2"/>
<evidence type="ECO:0000313" key="3">
    <source>
        <dbReference type="Proteomes" id="UP000033070"/>
    </source>
</evidence>
<keyword evidence="3" id="KW-1185">Reference proteome</keyword>
<feature type="domain" description="Bacteriophage Mu Gp45 N-terminal" evidence="1">
    <location>
        <begin position="25"/>
        <end position="78"/>
    </location>
</feature>
<dbReference type="EMBL" id="AP018738">
    <property type="protein sequence ID" value="BBE51775.1"/>
    <property type="molecule type" value="Genomic_DNA"/>
</dbReference>
<evidence type="ECO:0000313" key="2">
    <source>
        <dbReference type="EMBL" id="BBE51775.1"/>
    </source>
</evidence>
<dbReference type="AlphaFoldDB" id="A0A2Z6GF59"/>
<evidence type="ECO:0000259" key="1">
    <source>
        <dbReference type="Pfam" id="PF06890"/>
    </source>
</evidence>